<sequence>MESLGLGIFNVFSSELLHFTQNPLPLARNGVTHFRKFRRCSVAKSPLSERELATGDLVEFFLQDRQLNGDFISKVSDVLWKGDYFKSVEEDVKVENLQPIEEVAEDENAGGFLKLTKTQDWILGGDSVPMNRKSVAKEWQNDRERRKNLNLLQYDAVKREMLLLTTTIGAACSGYCLITLSLQAALSYATGVLFSCLYLQLLYHHSDNISRAMVPQVFMQEKSKKIGFRSDDLKNSLERTVKGSAFALSSPRLVIPAAIYGLWALSHQFLNDPFDFQLVPAMFGFFAYKAAALVQVYRDNEDLRFIFPEEDPDY</sequence>
<protein>
    <submittedName>
        <fullName evidence="1">Uncharacterized protein</fullName>
    </submittedName>
</protein>
<dbReference type="HOGENOM" id="CLU_059827_0_0_1"/>
<dbReference type="Proteomes" id="UP000017836">
    <property type="component" value="Unassembled WGS sequence"/>
</dbReference>
<dbReference type="Gramene" id="ERM99011">
    <property type="protein sequence ID" value="ERM99011"/>
    <property type="gene ID" value="AMTR_s00101p00041820"/>
</dbReference>
<dbReference type="AlphaFoldDB" id="W1NQ28"/>
<accession>W1NQ28</accession>
<dbReference type="PANTHER" id="PTHR34118:SF1">
    <property type="entry name" value="NF-KAPPA-B INHIBITOR-LIKE PROTEIN"/>
    <property type="match status" value="1"/>
</dbReference>
<gene>
    <name evidence="1" type="ORF">AMTR_s00101p00041820</name>
</gene>
<dbReference type="EMBL" id="KI395058">
    <property type="protein sequence ID" value="ERM99011.1"/>
    <property type="molecule type" value="Genomic_DNA"/>
</dbReference>
<dbReference type="OMA" id="FGMFAYK"/>
<dbReference type="OrthoDB" id="2019080at2759"/>
<evidence type="ECO:0000313" key="2">
    <source>
        <dbReference type="Proteomes" id="UP000017836"/>
    </source>
</evidence>
<dbReference type="eggNOG" id="ENOG502R5Q5">
    <property type="taxonomic scope" value="Eukaryota"/>
</dbReference>
<dbReference type="KEGG" id="atr:18427032"/>
<evidence type="ECO:0000313" key="1">
    <source>
        <dbReference type="EMBL" id="ERM99011.1"/>
    </source>
</evidence>
<reference evidence="2" key="1">
    <citation type="journal article" date="2013" name="Science">
        <title>The Amborella genome and the evolution of flowering plants.</title>
        <authorList>
            <consortium name="Amborella Genome Project"/>
        </authorList>
    </citation>
    <scope>NUCLEOTIDE SEQUENCE [LARGE SCALE GENOMIC DNA]</scope>
</reference>
<keyword evidence="2" id="KW-1185">Reference proteome</keyword>
<dbReference type="PANTHER" id="PTHR34118">
    <property type="entry name" value="NF-KAPPA-B INHIBITOR-LIKE PROTEIN-RELATED"/>
    <property type="match status" value="1"/>
</dbReference>
<organism evidence="1 2">
    <name type="scientific">Amborella trichopoda</name>
    <dbReference type="NCBI Taxonomy" id="13333"/>
    <lineage>
        <taxon>Eukaryota</taxon>
        <taxon>Viridiplantae</taxon>
        <taxon>Streptophyta</taxon>
        <taxon>Embryophyta</taxon>
        <taxon>Tracheophyta</taxon>
        <taxon>Spermatophyta</taxon>
        <taxon>Magnoliopsida</taxon>
        <taxon>Amborellales</taxon>
        <taxon>Amborellaceae</taxon>
        <taxon>Amborella</taxon>
    </lineage>
</organism>
<name>W1NQ28_AMBTC</name>
<proteinExistence type="predicted"/>